<evidence type="ECO:0000313" key="3">
    <source>
        <dbReference type="EMBL" id="QED38120.1"/>
    </source>
</evidence>
<dbReference type="InterPro" id="IPR006016">
    <property type="entry name" value="UspA"/>
</dbReference>
<dbReference type="PANTHER" id="PTHR46268">
    <property type="entry name" value="STRESS RESPONSE PROTEIN NHAX"/>
    <property type="match status" value="1"/>
</dbReference>
<dbReference type="PANTHER" id="PTHR46268:SF6">
    <property type="entry name" value="UNIVERSAL STRESS PROTEIN UP12"/>
    <property type="match status" value="1"/>
</dbReference>
<gene>
    <name evidence="3" type="ORF">FK178_10470</name>
</gene>
<dbReference type="InterPro" id="IPR006015">
    <property type="entry name" value="Universal_stress_UspA"/>
</dbReference>
<dbReference type="KEGG" id="anp:FK178_10470"/>
<accession>A0A5B8YJJ0</accession>
<name>A0A5B8YJJ0_9FLAO</name>
<feature type="domain" description="UspA" evidence="2">
    <location>
        <begin position="5"/>
        <end position="138"/>
    </location>
</feature>
<protein>
    <submittedName>
        <fullName evidence="3">Universal stress protein</fullName>
    </submittedName>
</protein>
<evidence type="ECO:0000256" key="1">
    <source>
        <dbReference type="ARBA" id="ARBA00008791"/>
    </source>
</evidence>
<dbReference type="Proteomes" id="UP000321954">
    <property type="component" value="Chromosome"/>
</dbReference>
<comment type="similarity">
    <text evidence="1">Belongs to the universal stress protein A family.</text>
</comment>
<reference evidence="3 4" key="1">
    <citation type="submission" date="2019-08" db="EMBL/GenBank/DDBJ databases">
        <title>Antarcticibacterium arcticum sp. nov., a bacterium isolated from marine sediment of the Canadian Beaufort Sea.</title>
        <authorList>
            <person name="Lee Y.M."/>
            <person name="Baek K."/>
            <person name="Lee D.-H."/>
            <person name="Shin S.C."/>
            <person name="Jin Y.K."/>
            <person name="Park Y."/>
        </authorList>
    </citation>
    <scope>NUCLEOTIDE SEQUENCE [LARGE SCALE GENOMIC DNA]</scope>
    <source>
        <strain evidence="3 4">PAMC 28998</strain>
    </source>
</reference>
<dbReference type="PRINTS" id="PR01438">
    <property type="entry name" value="UNVRSLSTRESS"/>
</dbReference>
<organism evidence="3 4">
    <name type="scientific">Antarcticibacterium arcticum</name>
    <dbReference type="NCBI Taxonomy" id="2585771"/>
    <lineage>
        <taxon>Bacteria</taxon>
        <taxon>Pseudomonadati</taxon>
        <taxon>Bacteroidota</taxon>
        <taxon>Flavobacteriia</taxon>
        <taxon>Flavobacteriales</taxon>
        <taxon>Flavobacteriaceae</taxon>
        <taxon>Antarcticibacterium</taxon>
    </lineage>
</organism>
<sequence>MKKMNILLPTDFSENSRNAAAYALQFFEGIPCSFHFLHISPSTPEKLANGHQLIPEDVEEKFENLMAWINEIKKNPEHHFQISYKVNYLIEAVREMVAEKNIDLILMGTKGASNQKEIILGKNTSDVIMKVKCPALAISENAVFKPHQEILFPTDYKIRYSAKMLESFKSFTNLSKTSVKILELYTTEKEPTEDQMINRENLKNSLAPEIPEIQTFYSLKDSDPKVLFRANKNVDMIVMAAKNLNLCQKLLKNHNNHQIPFIRKLPLLILHD</sequence>
<dbReference type="SUPFAM" id="SSF52402">
    <property type="entry name" value="Adenine nucleotide alpha hydrolases-like"/>
    <property type="match status" value="1"/>
</dbReference>
<dbReference type="EMBL" id="CP042476">
    <property type="protein sequence ID" value="QED38120.1"/>
    <property type="molecule type" value="Genomic_DNA"/>
</dbReference>
<keyword evidence="4" id="KW-1185">Reference proteome</keyword>
<evidence type="ECO:0000313" key="4">
    <source>
        <dbReference type="Proteomes" id="UP000321954"/>
    </source>
</evidence>
<dbReference type="Gene3D" id="3.40.50.12370">
    <property type="match status" value="1"/>
</dbReference>
<dbReference type="AlphaFoldDB" id="A0A5B8YJJ0"/>
<evidence type="ECO:0000259" key="2">
    <source>
        <dbReference type="Pfam" id="PF00582"/>
    </source>
</evidence>
<dbReference type="CDD" id="cd00293">
    <property type="entry name" value="USP-like"/>
    <property type="match status" value="1"/>
</dbReference>
<dbReference type="OrthoDB" id="9788959at2"/>
<dbReference type="RefSeq" id="WP_146834603.1">
    <property type="nucleotide sequence ID" value="NZ_CP042476.1"/>
</dbReference>
<proteinExistence type="inferred from homology"/>
<dbReference type="Pfam" id="PF00582">
    <property type="entry name" value="Usp"/>
    <property type="match status" value="1"/>
</dbReference>